<name>A0A7W8MEN3_9HYPH</name>
<reference evidence="1 2" key="1">
    <citation type="submission" date="2020-08" db="EMBL/GenBank/DDBJ databases">
        <title>Genomic Encyclopedia of Type Strains, Phase IV (KMG-IV): sequencing the most valuable type-strain genomes for metagenomic binning, comparative biology and taxonomic classification.</title>
        <authorList>
            <person name="Goeker M."/>
        </authorList>
    </citation>
    <scope>NUCLEOTIDE SEQUENCE [LARGE SCALE GENOMIC DNA]</scope>
    <source>
        <strain evidence="1 2">DSM 26376</strain>
    </source>
</reference>
<dbReference type="Proteomes" id="UP000550895">
    <property type="component" value="Unassembled WGS sequence"/>
</dbReference>
<protein>
    <submittedName>
        <fullName evidence="1">Uncharacterized protein</fullName>
    </submittedName>
</protein>
<keyword evidence="2" id="KW-1185">Reference proteome</keyword>
<dbReference type="PROSITE" id="PS51257">
    <property type="entry name" value="PROKAR_LIPOPROTEIN"/>
    <property type="match status" value="1"/>
</dbReference>
<proteinExistence type="predicted"/>
<evidence type="ECO:0000313" key="2">
    <source>
        <dbReference type="Proteomes" id="UP000550895"/>
    </source>
</evidence>
<comment type="caution">
    <text evidence="1">The sequence shown here is derived from an EMBL/GenBank/DDBJ whole genome shotgun (WGS) entry which is preliminary data.</text>
</comment>
<gene>
    <name evidence="1" type="ORF">HNR26_004768</name>
</gene>
<dbReference type="EMBL" id="JACHGA010000027">
    <property type="protein sequence ID" value="MBB5278666.1"/>
    <property type="molecule type" value="Genomic_DNA"/>
</dbReference>
<dbReference type="RefSeq" id="WP_281281771.1">
    <property type="nucleotide sequence ID" value="NZ_JACHGA010000027.1"/>
</dbReference>
<evidence type="ECO:0000313" key="1">
    <source>
        <dbReference type="EMBL" id="MBB5278666.1"/>
    </source>
</evidence>
<accession>A0A7W8MEN3</accession>
<organism evidence="1 2">
    <name type="scientific">Rhizobium rosettiformans</name>
    <dbReference type="NCBI Taxonomy" id="1368430"/>
    <lineage>
        <taxon>Bacteria</taxon>
        <taxon>Pseudomonadati</taxon>
        <taxon>Pseudomonadota</taxon>
        <taxon>Alphaproteobacteria</taxon>
        <taxon>Hyphomicrobiales</taxon>
        <taxon>Rhizobiaceae</taxon>
        <taxon>Rhizobium/Agrobacterium group</taxon>
        <taxon>Rhizobium</taxon>
    </lineage>
</organism>
<sequence length="40" mass="4556">MAGNDPRGRWKEQSNQIYGMAGCYTSRNEAQNIARQLNLL</sequence>
<dbReference type="AlphaFoldDB" id="A0A7W8MEN3"/>